<accession>A0A1G2E1B7</accession>
<evidence type="ECO:0000313" key="3">
    <source>
        <dbReference type="Proteomes" id="UP000177360"/>
    </source>
</evidence>
<evidence type="ECO:0000256" key="1">
    <source>
        <dbReference type="SAM" id="Phobius"/>
    </source>
</evidence>
<keyword evidence="1" id="KW-0812">Transmembrane</keyword>
<evidence type="ECO:0000313" key="2">
    <source>
        <dbReference type="EMBL" id="OGZ19545.1"/>
    </source>
</evidence>
<organism evidence="2 3">
    <name type="scientific">Candidatus Nealsonbacteria bacterium RIFCSPHIGHO2_01_FULL_38_55</name>
    <dbReference type="NCBI Taxonomy" id="1801664"/>
    <lineage>
        <taxon>Bacteria</taxon>
        <taxon>Candidatus Nealsoniibacteriota</taxon>
    </lineage>
</organism>
<proteinExistence type="predicted"/>
<reference evidence="2 3" key="1">
    <citation type="journal article" date="2016" name="Nat. Commun.">
        <title>Thousands of microbial genomes shed light on interconnected biogeochemical processes in an aquifer system.</title>
        <authorList>
            <person name="Anantharaman K."/>
            <person name="Brown C.T."/>
            <person name="Hug L.A."/>
            <person name="Sharon I."/>
            <person name="Castelle C.J."/>
            <person name="Probst A.J."/>
            <person name="Thomas B.C."/>
            <person name="Singh A."/>
            <person name="Wilkins M.J."/>
            <person name="Karaoz U."/>
            <person name="Brodie E.L."/>
            <person name="Williams K.H."/>
            <person name="Hubbard S.S."/>
            <person name="Banfield J.F."/>
        </authorList>
    </citation>
    <scope>NUCLEOTIDE SEQUENCE [LARGE SCALE GENOMIC DNA]</scope>
</reference>
<feature type="transmembrane region" description="Helical" evidence="1">
    <location>
        <begin position="12"/>
        <end position="35"/>
    </location>
</feature>
<dbReference type="Proteomes" id="UP000177360">
    <property type="component" value="Unassembled WGS sequence"/>
</dbReference>
<comment type="caution">
    <text evidence="2">The sequence shown here is derived from an EMBL/GenBank/DDBJ whole genome shotgun (WGS) entry which is preliminary data.</text>
</comment>
<dbReference type="EMBL" id="MHLZ01000028">
    <property type="protein sequence ID" value="OGZ19545.1"/>
    <property type="molecule type" value="Genomic_DNA"/>
</dbReference>
<sequence length="386" mass="42630">MIILGRFSIEKGLIWVTAVAFLAVFVFILYLFFFYGAKSINVLAPNGGEELEIGKTYKISWTAKGVDRVGIALYSGKETNWIAKNIPAGQGSYDWEIYPGQGYGGNFWLVVFEYPWGKDNAIDYANSPFAITYAASDSCDSISIQNDWLFLPGDFQNIRKVFITEGNYDGNLGGLDKVDDICQKEAENLKLTGKWDTFIGGDEDSQTAIERINNSPRGQSGIFVEAVPSFILERDVGCHRLIGNQFSSFLAKLSNQVYLNQLKLSENFFDNIGKAWLGRVNNASAKSCIFIPVSFYSGRPILENYSFTATCQNWTQNAEFGQGYDFSYVPSGSFPKCYTPQGKATEAVSLAGLSSGIANITGLGDVFTVSHGKPCNIKQKLICIEE</sequence>
<protein>
    <submittedName>
        <fullName evidence="2">Uncharacterized protein</fullName>
    </submittedName>
</protein>
<gene>
    <name evidence="2" type="ORF">A2626_01925</name>
</gene>
<keyword evidence="1" id="KW-0472">Membrane</keyword>
<keyword evidence="1" id="KW-1133">Transmembrane helix</keyword>
<dbReference type="InterPro" id="IPR016186">
    <property type="entry name" value="C-type_lectin-like/link_sf"/>
</dbReference>
<dbReference type="Gene3D" id="3.10.100.10">
    <property type="entry name" value="Mannose-Binding Protein A, subunit A"/>
    <property type="match status" value="1"/>
</dbReference>
<name>A0A1G2E1B7_9BACT</name>
<dbReference type="AlphaFoldDB" id="A0A1G2E1B7"/>